<organism evidence="1 2">
    <name type="scientific">Caenorhabditis nigoni</name>
    <dbReference type="NCBI Taxonomy" id="1611254"/>
    <lineage>
        <taxon>Eukaryota</taxon>
        <taxon>Metazoa</taxon>
        <taxon>Ecdysozoa</taxon>
        <taxon>Nematoda</taxon>
        <taxon>Chromadorea</taxon>
        <taxon>Rhabditida</taxon>
        <taxon>Rhabditina</taxon>
        <taxon>Rhabditomorpha</taxon>
        <taxon>Rhabditoidea</taxon>
        <taxon>Rhabditidae</taxon>
        <taxon>Peloderinae</taxon>
        <taxon>Caenorhabditis</taxon>
    </lineage>
</organism>
<sequence>MIFENVFVLFWKCSRSSSLFLLAIPTGSRQILVAELVTGFGSTQHFWMPGQLESIQHPIVVSWNTEMPSGRGQDPDFELISDAGIPETHYYVHFGYLSSVCAAGAKMQKVS</sequence>
<dbReference type="AlphaFoldDB" id="A0A2G5TDB6"/>
<name>A0A2G5TDB6_9PELO</name>
<keyword evidence="2" id="KW-1185">Reference proteome</keyword>
<evidence type="ECO:0000313" key="2">
    <source>
        <dbReference type="Proteomes" id="UP000230233"/>
    </source>
</evidence>
<comment type="caution">
    <text evidence="1">The sequence shown here is derived from an EMBL/GenBank/DDBJ whole genome shotgun (WGS) entry which is preliminary data.</text>
</comment>
<protein>
    <submittedName>
        <fullName evidence="1">Uncharacterized protein</fullName>
    </submittedName>
</protein>
<dbReference type="EMBL" id="PDUG01000005">
    <property type="protein sequence ID" value="PIC25344.1"/>
    <property type="molecule type" value="Genomic_DNA"/>
</dbReference>
<gene>
    <name evidence="1" type="primary">Cnig_chr_V.g18310</name>
    <name evidence="1" type="ORF">B9Z55_018310</name>
</gene>
<evidence type="ECO:0000313" key="1">
    <source>
        <dbReference type="EMBL" id="PIC25344.1"/>
    </source>
</evidence>
<dbReference type="Proteomes" id="UP000230233">
    <property type="component" value="Chromosome V"/>
</dbReference>
<reference evidence="2" key="1">
    <citation type="submission" date="2017-10" db="EMBL/GenBank/DDBJ databases">
        <title>Rapid genome shrinkage in a self-fertile nematode reveals novel sperm competition proteins.</title>
        <authorList>
            <person name="Yin D."/>
            <person name="Schwarz E.M."/>
            <person name="Thomas C.G."/>
            <person name="Felde R.L."/>
            <person name="Korf I.F."/>
            <person name="Cutter A.D."/>
            <person name="Schartner C.M."/>
            <person name="Ralston E.J."/>
            <person name="Meyer B.J."/>
            <person name="Haag E.S."/>
        </authorList>
    </citation>
    <scope>NUCLEOTIDE SEQUENCE [LARGE SCALE GENOMIC DNA]</scope>
    <source>
        <strain evidence="2">JU1422</strain>
    </source>
</reference>
<accession>A0A2G5TDB6</accession>
<proteinExistence type="predicted"/>